<dbReference type="InterPro" id="IPR051468">
    <property type="entry name" value="Fungal_SecMetab_SDRs"/>
</dbReference>
<dbReference type="PANTHER" id="PTHR43544:SF2">
    <property type="entry name" value="OXIDOREDUCTASE"/>
    <property type="match status" value="1"/>
</dbReference>
<evidence type="ECO:0000313" key="1">
    <source>
        <dbReference type="EMBL" id="QDV06157.1"/>
    </source>
</evidence>
<dbReference type="InterPro" id="IPR002347">
    <property type="entry name" value="SDR_fam"/>
</dbReference>
<dbReference type="GO" id="GO:0016491">
    <property type="term" value="F:oxidoreductase activity"/>
    <property type="evidence" value="ECO:0007669"/>
    <property type="project" value="UniProtKB-KW"/>
</dbReference>
<dbReference type="Gene3D" id="3.40.50.720">
    <property type="entry name" value="NAD(P)-binding Rossmann-like Domain"/>
    <property type="match status" value="2"/>
</dbReference>
<keyword evidence="1" id="KW-0560">Oxidoreductase</keyword>
<sequence length="503" mass="56857">MSVPEDPALVATEFLESIQGDFKILASLDPELRERLLKAAGLVSKPDRLSRRNLSRERRRLKKIERRESERALLNQAGIRQLRENPIFQTPRRRALAGQDIQLQLGHAQDGAPEREELPPPIGEAASDRHCYTCQQPYRKIHFFYDQLCPECGDFNYAKREPVFDLTGRVALVTGARVKIGYQAAIMLLRQGAHVIVVTRFPRDAASRYAREEDFAEWGHRLEVHGIDLRHIPNVEALCAHLLETHDRLDFLINNACQTVRRPPGFYGHLMDTELDASRQLGSKEKQILRLDTGLAIVDHGPGLPAAALSQVPLVAGDDDHSEALFPKNAFDADLQQVDLRDVNSWRLKMAEVPTVELLEVHLVNAVAPFIMNARLKPLMMAPGTRDAHIVNVSAMEGQFYRTFKTDRHPHTNMAKASLNMMTRTSAMDYVEDGIHMNSVDTGWVTDEDPARQAAMKREMHGFHPPLDIVDGAARIVDPIFDGLQTGKHVWGQLLKDYRPTDW</sequence>
<proteinExistence type="predicted"/>
<name>A0A518EPY6_9BACT</name>
<dbReference type="AlphaFoldDB" id="A0A518EPY6"/>
<gene>
    <name evidence="1" type="primary">acr1</name>
    <name evidence="1" type="ORF">Poly30_16620</name>
</gene>
<evidence type="ECO:0000313" key="2">
    <source>
        <dbReference type="Proteomes" id="UP000320390"/>
    </source>
</evidence>
<dbReference type="RefSeq" id="WP_145196115.1">
    <property type="nucleotide sequence ID" value="NZ_CP036434.1"/>
</dbReference>
<dbReference type="EMBL" id="CP036434">
    <property type="protein sequence ID" value="QDV06157.1"/>
    <property type="molecule type" value="Genomic_DNA"/>
</dbReference>
<organism evidence="1 2">
    <name type="scientific">Saltatorellus ferox</name>
    <dbReference type="NCBI Taxonomy" id="2528018"/>
    <lineage>
        <taxon>Bacteria</taxon>
        <taxon>Pseudomonadati</taxon>
        <taxon>Planctomycetota</taxon>
        <taxon>Planctomycetia</taxon>
        <taxon>Planctomycetia incertae sedis</taxon>
        <taxon>Saltatorellus</taxon>
    </lineage>
</organism>
<dbReference type="Proteomes" id="UP000320390">
    <property type="component" value="Chromosome"/>
</dbReference>
<protein>
    <submittedName>
        <fullName evidence="1">Fatty acyl-CoA reductase</fullName>
        <ecNumber evidence="1">1.2.1.-</ecNumber>
    </submittedName>
</protein>
<dbReference type="Pfam" id="PF13561">
    <property type="entry name" value="adh_short_C2"/>
    <property type="match status" value="1"/>
</dbReference>
<dbReference type="PANTHER" id="PTHR43544">
    <property type="entry name" value="SHORT-CHAIN DEHYDROGENASE/REDUCTASE"/>
    <property type="match status" value="1"/>
</dbReference>
<dbReference type="InterPro" id="IPR036291">
    <property type="entry name" value="NAD(P)-bd_dom_sf"/>
</dbReference>
<dbReference type="OrthoDB" id="56744at2"/>
<accession>A0A518EPY6</accession>
<reference evidence="1 2" key="1">
    <citation type="submission" date="2019-02" db="EMBL/GenBank/DDBJ databases">
        <title>Deep-cultivation of Planctomycetes and their phenomic and genomic characterization uncovers novel biology.</title>
        <authorList>
            <person name="Wiegand S."/>
            <person name="Jogler M."/>
            <person name="Boedeker C."/>
            <person name="Pinto D."/>
            <person name="Vollmers J."/>
            <person name="Rivas-Marin E."/>
            <person name="Kohn T."/>
            <person name="Peeters S.H."/>
            <person name="Heuer A."/>
            <person name="Rast P."/>
            <person name="Oberbeckmann S."/>
            <person name="Bunk B."/>
            <person name="Jeske O."/>
            <person name="Meyerdierks A."/>
            <person name="Storesund J.E."/>
            <person name="Kallscheuer N."/>
            <person name="Luecker S."/>
            <person name="Lage O.M."/>
            <person name="Pohl T."/>
            <person name="Merkel B.J."/>
            <person name="Hornburger P."/>
            <person name="Mueller R.-W."/>
            <person name="Bruemmer F."/>
            <person name="Labrenz M."/>
            <person name="Spormann A.M."/>
            <person name="Op den Camp H."/>
            <person name="Overmann J."/>
            <person name="Amann R."/>
            <person name="Jetten M.S.M."/>
            <person name="Mascher T."/>
            <person name="Medema M.H."/>
            <person name="Devos D.P."/>
            <person name="Kaster A.-K."/>
            <person name="Ovreas L."/>
            <person name="Rohde M."/>
            <person name="Galperin M.Y."/>
            <person name="Jogler C."/>
        </authorList>
    </citation>
    <scope>NUCLEOTIDE SEQUENCE [LARGE SCALE GENOMIC DNA]</scope>
    <source>
        <strain evidence="1 2">Poly30</strain>
    </source>
</reference>
<dbReference type="EC" id="1.2.1.-" evidence="1"/>
<keyword evidence="2" id="KW-1185">Reference proteome</keyword>
<dbReference type="SUPFAM" id="SSF51735">
    <property type="entry name" value="NAD(P)-binding Rossmann-fold domains"/>
    <property type="match status" value="1"/>
</dbReference>
<dbReference type="GO" id="GO:0005737">
    <property type="term" value="C:cytoplasm"/>
    <property type="evidence" value="ECO:0007669"/>
    <property type="project" value="TreeGrafter"/>
</dbReference>
<dbReference type="Pfam" id="PF00106">
    <property type="entry name" value="adh_short"/>
    <property type="match status" value="1"/>
</dbReference>